<accession>A0A4R3KL26</accession>
<evidence type="ECO:0000313" key="7">
    <source>
        <dbReference type="Proteomes" id="UP000295788"/>
    </source>
</evidence>
<dbReference type="CDD" id="cd06262">
    <property type="entry name" value="metallo-hydrolase-like_MBL-fold"/>
    <property type="match status" value="1"/>
</dbReference>
<comment type="caution">
    <text evidence="6">The sequence shown here is derived from an EMBL/GenBank/DDBJ whole genome shotgun (WGS) entry which is preliminary data.</text>
</comment>
<evidence type="ECO:0000259" key="5">
    <source>
        <dbReference type="SMART" id="SM00849"/>
    </source>
</evidence>
<dbReference type="SMART" id="SM00849">
    <property type="entry name" value="Lactamase_B"/>
    <property type="match status" value="1"/>
</dbReference>
<sequence>MEIKTFVLGEFETNSYLLIQDGQAILIDVGFEPESIETYLNQHQIQLKTIFLTHAHLDHIGGLEYIRERFSVPVYVHHAESEWLSNPRYNGSEIFPYFGQVICKPADYLIKEEQLINIGSFQIQPIHTPGHTPGGTSYYLKPFLFSGDTLFYHSIGRTDLYGGNHTQLIDQIRNKLYFLPEDTKVYPGHGESTTIGEEKRNNPYVR</sequence>
<dbReference type="InterPro" id="IPR051453">
    <property type="entry name" value="MBL_Glyoxalase_II"/>
</dbReference>
<dbReference type="GO" id="GO:0046872">
    <property type="term" value="F:metal ion binding"/>
    <property type="evidence" value="ECO:0007669"/>
    <property type="project" value="UniProtKB-KW"/>
</dbReference>
<keyword evidence="3 6" id="KW-0378">Hydrolase</keyword>
<evidence type="ECO:0000313" key="6">
    <source>
        <dbReference type="EMBL" id="TCS84437.1"/>
    </source>
</evidence>
<dbReference type="InterPro" id="IPR001279">
    <property type="entry name" value="Metallo-B-lactamas"/>
</dbReference>
<keyword evidence="4" id="KW-0862">Zinc</keyword>
<keyword evidence="2" id="KW-0479">Metal-binding</keyword>
<dbReference type="Gene3D" id="3.60.15.10">
    <property type="entry name" value="Ribonuclease Z/Hydroxyacylglutathione hydrolase-like"/>
    <property type="match status" value="1"/>
</dbReference>
<dbReference type="PANTHER" id="PTHR46233">
    <property type="entry name" value="HYDROXYACYLGLUTATHIONE HYDROLASE GLOC"/>
    <property type="match status" value="1"/>
</dbReference>
<evidence type="ECO:0000256" key="2">
    <source>
        <dbReference type="ARBA" id="ARBA00022723"/>
    </source>
</evidence>
<gene>
    <name evidence="6" type="ORF">EDD72_101101</name>
</gene>
<protein>
    <submittedName>
        <fullName evidence="6">Glyoxylase-like metal-dependent hydrolase (Beta-lactamase superfamily II)</fullName>
    </submittedName>
</protein>
<comment type="cofactor">
    <cofactor evidence="1">
        <name>Zn(2+)</name>
        <dbReference type="ChEBI" id="CHEBI:29105"/>
    </cofactor>
</comment>
<dbReference type="EMBL" id="SMAB01000001">
    <property type="protein sequence ID" value="TCS84437.1"/>
    <property type="molecule type" value="Genomic_DNA"/>
</dbReference>
<evidence type="ECO:0000256" key="4">
    <source>
        <dbReference type="ARBA" id="ARBA00022833"/>
    </source>
</evidence>
<dbReference type="OrthoDB" id="9802248at2"/>
<feature type="domain" description="Metallo-beta-lactamase" evidence="5">
    <location>
        <begin position="12"/>
        <end position="189"/>
    </location>
</feature>
<keyword evidence="7" id="KW-1185">Reference proteome</keyword>
<proteinExistence type="predicted"/>
<organism evidence="6 7">
    <name type="scientific">Tepidibacillus fermentans</name>
    <dbReference type="NCBI Taxonomy" id="1281767"/>
    <lineage>
        <taxon>Bacteria</taxon>
        <taxon>Bacillati</taxon>
        <taxon>Bacillota</taxon>
        <taxon>Bacilli</taxon>
        <taxon>Bacillales</taxon>
        <taxon>Bacillaceae</taxon>
        <taxon>Tepidibacillus</taxon>
    </lineage>
</organism>
<dbReference type="GO" id="GO:0016787">
    <property type="term" value="F:hydrolase activity"/>
    <property type="evidence" value="ECO:0007669"/>
    <property type="project" value="UniProtKB-KW"/>
</dbReference>
<dbReference type="AlphaFoldDB" id="A0A4R3KL26"/>
<dbReference type="InterPro" id="IPR036866">
    <property type="entry name" value="RibonucZ/Hydroxyglut_hydro"/>
</dbReference>
<reference evidence="6 7" key="1">
    <citation type="submission" date="2019-03" db="EMBL/GenBank/DDBJ databases">
        <title>Genomic Encyclopedia of Type Strains, Phase IV (KMG-IV): sequencing the most valuable type-strain genomes for metagenomic binning, comparative biology and taxonomic classification.</title>
        <authorList>
            <person name="Goeker M."/>
        </authorList>
    </citation>
    <scope>NUCLEOTIDE SEQUENCE [LARGE SCALE GENOMIC DNA]</scope>
    <source>
        <strain evidence="6 7">DSM 23802</strain>
    </source>
</reference>
<evidence type="ECO:0000256" key="3">
    <source>
        <dbReference type="ARBA" id="ARBA00022801"/>
    </source>
</evidence>
<evidence type="ECO:0000256" key="1">
    <source>
        <dbReference type="ARBA" id="ARBA00001947"/>
    </source>
</evidence>
<dbReference type="SUPFAM" id="SSF56281">
    <property type="entry name" value="Metallo-hydrolase/oxidoreductase"/>
    <property type="match status" value="1"/>
</dbReference>
<dbReference type="RefSeq" id="WP_132766676.1">
    <property type="nucleotide sequence ID" value="NZ_SMAB01000001.1"/>
</dbReference>
<name>A0A4R3KL26_9BACI</name>
<dbReference type="Pfam" id="PF00753">
    <property type="entry name" value="Lactamase_B"/>
    <property type="match status" value="1"/>
</dbReference>
<dbReference type="Proteomes" id="UP000295788">
    <property type="component" value="Unassembled WGS sequence"/>
</dbReference>
<dbReference type="PANTHER" id="PTHR46233:SF3">
    <property type="entry name" value="HYDROXYACYLGLUTATHIONE HYDROLASE GLOC"/>
    <property type="match status" value="1"/>
</dbReference>